<keyword evidence="2" id="KW-1185">Reference proteome</keyword>
<accession>A0A385TV86</accession>
<gene>
    <name evidence="1" type="ORF">D5F53_33190</name>
</gene>
<dbReference type="EMBL" id="CP032413">
    <property type="protein sequence ID" value="AYB48170.1"/>
    <property type="molecule type" value="Genomic_DNA"/>
</dbReference>
<geneLocation type="plasmid" evidence="1 2">
    <name>pAZOPL1</name>
</geneLocation>
<evidence type="ECO:0000313" key="2">
    <source>
        <dbReference type="Proteomes" id="UP000266552"/>
    </source>
</evidence>
<protein>
    <submittedName>
        <fullName evidence="1">Uncharacterized protein</fullName>
    </submittedName>
</protein>
<name>A0A385TV86_PAELA</name>
<sequence>MDVKNHQLSVISRWQDEEQMMINVIDMLLYMIGRMHITLSKANCTLMRLWEIRMNYNKKELFNAVRQPY</sequence>
<reference evidence="1 2" key="1">
    <citation type="submission" date="2018-09" db="EMBL/GenBank/DDBJ databases">
        <title>Genome Sequence of Paenibacillus lautus Strain E7593-69, Azo Dye-Degrading Bacteria, Isolated from Commercial Tattoo Inks.</title>
        <authorList>
            <person name="Nho S.W."/>
            <person name="Kim S.-J."/>
            <person name="Kweon O."/>
            <person name="Cerniglia C.E."/>
        </authorList>
    </citation>
    <scope>NUCLEOTIDE SEQUENCE [LARGE SCALE GENOMIC DNA]</scope>
    <source>
        <strain evidence="1 2">E7593-69</strain>
        <plasmid evidence="1 2">pAZOPL1</plasmid>
    </source>
</reference>
<dbReference type="AlphaFoldDB" id="A0A385TV86"/>
<keyword evidence="1" id="KW-0614">Plasmid</keyword>
<proteinExistence type="predicted"/>
<dbReference type="KEGG" id="plw:D5F53_33190"/>
<organism evidence="1 2">
    <name type="scientific">Paenibacillus lautus</name>
    <name type="common">Bacillus lautus</name>
    <dbReference type="NCBI Taxonomy" id="1401"/>
    <lineage>
        <taxon>Bacteria</taxon>
        <taxon>Bacillati</taxon>
        <taxon>Bacillota</taxon>
        <taxon>Bacilli</taxon>
        <taxon>Bacillales</taxon>
        <taxon>Paenibacillaceae</taxon>
        <taxon>Paenibacillus</taxon>
    </lineage>
</organism>
<dbReference type="Proteomes" id="UP000266552">
    <property type="component" value="Plasmid pAZOPL1"/>
</dbReference>
<evidence type="ECO:0000313" key="1">
    <source>
        <dbReference type="EMBL" id="AYB48170.1"/>
    </source>
</evidence>